<dbReference type="Pfam" id="PF22920">
    <property type="entry name" value="UvrC_RNaseH"/>
    <property type="match status" value="1"/>
</dbReference>
<dbReference type="Gene3D" id="3.30.420.340">
    <property type="entry name" value="UvrC, RNAse H endonuclease domain"/>
    <property type="match status" value="1"/>
</dbReference>
<dbReference type="PROSITE" id="PS50165">
    <property type="entry name" value="UVRC"/>
    <property type="match status" value="1"/>
</dbReference>
<protein>
    <recommendedName>
        <fullName evidence="1">UvrC family homology region profile domain-containing protein</fullName>
    </recommendedName>
</protein>
<name>X0YCU6_9ZZZZ</name>
<feature type="non-terminal residue" evidence="2">
    <location>
        <position position="1"/>
    </location>
</feature>
<dbReference type="PANTHER" id="PTHR30562">
    <property type="entry name" value="UVRC/OXIDOREDUCTASE"/>
    <property type="match status" value="1"/>
</dbReference>
<proteinExistence type="predicted"/>
<gene>
    <name evidence="2" type="ORF">S01H1_81968</name>
</gene>
<dbReference type="InterPro" id="IPR038476">
    <property type="entry name" value="UvrC_RNase_H_dom_sf"/>
</dbReference>
<evidence type="ECO:0000313" key="2">
    <source>
        <dbReference type="EMBL" id="GAG46508.1"/>
    </source>
</evidence>
<dbReference type="GO" id="GO:0006974">
    <property type="term" value="P:DNA damage response"/>
    <property type="evidence" value="ECO:0007669"/>
    <property type="project" value="TreeGrafter"/>
</dbReference>
<dbReference type="PANTHER" id="PTHR30562:SF1">
    <property type="entry name" value="UVRABC SYSTEM PROTEIN C"/>
    <property type="match status" value="1"/>
</dbReference>
<dbReference type="EMBL" id="BARS01055521">
    <property type="protein sequence ID" value="GAG46508.1"/>
    <property type="molecule type" value="Genomic_DNA"/>
</dbReference>
<comment type="caution">
    <text evidence="2">The sequence shown here is derived from an EMBL/GenBank/DDBJ whole genome shotgun (WGS) entry which is preliminary data.</text>
</comment>
<dbReference type="GO" id="GO:0009381">
    <property type="term" value="F:excinuclease ABC activity"/>
    <property type="evidence" value="ECO:0007669"/>
    <property type="project" value="InterPro"/>
</dbReference>
<organism evidence="2">
    <name type="scientific">marine sediment metagenome</name>
    <dbReference type="NCBI Taxonomy" id="412755"/>
    <lineage>
        <taxon>unclassified sequences</taxon>
        <taxon>metagenomes</taxon>
        <taxon>ecological metagenomes</taxon>
    </lineage>
</organism>
<feature type="non-terminal residue" evidence="2">
    <location>
        <position position="202"/>
    </location>
</feature>
<evidence type="ECO:0000259" key="1">
    <source>
        <dbReference type="PROSITE" id="PS50165"/>
    </source>
</evidence>
<dbReference type="Pfam" id="PF08459">
    <property type="entry name" value="UvrC_RNaseH_dom"/>
    <property type="match status" value="1"/>
</dbReference>
<sequence>EFLLGHYGAGAEVPRKVAIGRNFPGRSALAASLEEIRGGPVSLFVPRWGEYAHLVEVAAKNLRYFVEISELSRARRGELSAVFEELGAALGLGEPPRRLEMVDISNIGPKSMVASLVVFDDGVPDKSSYRRYRIKTVKGQDDLAAVAEVAQRRFSRVKTAVEKKPDLFLVDGGPNQLNAALRKLENAGFGGQAVAAFAKAPD</sequence>
<dbReference type="InterPro" id="IPR001162">
    <property type="entry name" value="UvrC_RNase_H_dom"/>
</dbReference>
<reference evidence="2" key="1">
    <citation type="journal article" date="2014" name="Front. Microbiol.">
        <title>High frequency of phylogenetically diverse reductive dehalogenase-homologous genes in deep subseafloor sedimentary metagenomes.</title>
        <authorList>
            <person name="Kawai M."/>
            <person name="Futagami T."/>
            <person name="Toyoda A."/>
            <person name="Takaki Y."/>
            <person name="Nishi S."/>
            <person name="Hori S."/>
            <person name="Arai W."/>
            <person name="Tsubouchi T."/>
            <person name="Morono Y."/>
            <person name="Uchiyama I."/>
            <person name="Ito T."/>
            <person name="Fujiyama A."/>
            <person name="Inagaki F."/>
            <person name="Takami H."/>
        </authorList>
    </citation>
    <scope>NUCLEOTIDE SEQUENCE</scope>
    <source>
        <strain evidence="2">Expedition CK06-06</strain>
    </source>
</reference>
<dbReference type="InterPro" id="IPR050066">
    <property type="entry name" value="UvrABC_protein_C"/>
</dbReference>
<dbReference type="AlphaFoldDB" id="X0YCU6"/>
<feature type="domain" description="UvrC family homology region profile" evidence="1">
    <location>
        <begin position="2"/>
        <end position="180"/>
    </location>
</feature>
<dbReference type="GO" id="GO:0009380">
    <property type="term" value="C:excinuclease repair complex"/>
    <property type="evidence" value="ECO:0007669"/>
    <property type="project" value="TreeGrafter"/>
</dbReference>
<accession>X0YCU6</accession>